<dbReference type="PANTHER" id="PTHR33507:SF3">
    <property type="entry name" value="INNER MEMBRANE PROTEIN YBBJ"/>
    <property type="match status" value="1"/>
</dbReference>
<keyword evidence="8" id="KW-1185">Reference proteome</keyword>
<dbReference type="HOGENOM" id="CLU_116732_2_0_10"/>
<feature type="transmembrane region" description="Helical" evidence="5">
    <location>
        <begin position="76"/>
        <end position="96"/>
    </location>
</feature>
<dbReference type="InterPro" id="IPR012340">
    <property type="entry name" value="NA-bd_OB-fold"/>
</dbReference>
<feature type="domain" description="NfeD-like C-terminal" evidence="6">
    <location>
        <begin position="135"/>
        <end position="194"/>
    </location>
</feature>
<evidence type="ECO:0000256" key="4">
    <source>
        <dbReference type="ARBA" id="ARBA00023136"/>
    </source>
</evidence>
<reference evidence="7 8" key="1">
    <citation type="submission" date="2009-10" db="EMBL/GenBank/DDBJ databases">
        <authorList>
            <person name="Qin X."/>
            <person name="Bachman B."/>
            <person name="Battles P."/>
            <person name="Bell A."/>
            <person name="Bess C."/>
            <person name="Bickham C."/>
            <person name="Chaboub L."/>
            <person name="Chen D."/>
            <person name="Coyle M."/>
            <person name="Deiros D.R."/>
            <person name="Dinh H."/>
            <person name="Forbes L."/>
            <person name="Fowler G."/>
            <person name="Francisco L."/>
            <person name="Fu Q."/>
            <person name="Gubbala S."/>
            <person name="Hale W."/>
            <person name="Han Y."/>
            <person name="Hemphill L."/>
            <person name="Highlander S.K."/>
            <person name="Hirani K."/>
            <person name="Hogues M."/>
            <person name="Jackson L."/>
            <person name="Jakkamsetti A."/>
            <person name="Javaid M."/>
            <person name="Jiang H."/>
            <person name="Korchina V."/>
            <person name="Kovar C."/>
            <person name="Lara F."/>
            <person name="Lee S."/>
            <person name="Mata R."/>
            <person name="Mathew T."/>
            <person name="Moen C."/>
            <person name="Morales K."/>
            <person name="Munidasa M."/>
            <person name="Nazareth L."/>
            <person name="Ngo R."/>
            <person name="Nguyen L."/>
            <person name="Okwuonu G."/>
            <person name="Ongeri F."/>
            <person name="Patil S."/>
            <person name="Petrosino J."/>
            <person name="Pham C."/>
            <person name="Pham P."/>
            <person name="Pu L.-L."/>
            <person name="Puazo M."/>
            <person name="Raj R."/>
            <person name="Reid J."/>
            <person name="Rouhana J."/>
            <person name="Saada N."/>
            <person name="Shang Y."/>
            <person name="Simmons D."/>
            <person name="Thornton R."/>
            <person name="Warren J."/>
            <person name="Weissenberger G."/>
            <person name="Zhang J."/>
            <person name="Zhang L."/>
            <person name="Zhou C."/>
            <person name="Zhu D."/>
            <person name="Muzny D."/>
            <person name="Worley K."/>
            <person name="Gibbs R."/>
        </authorList>
    </citation>
    <scope>NUCLEOTIDE SEQUENCE [LARGE SCALE GENOMIC DNA]</scope>
    <source>
        <strain evidence="7 8">DSM 17361</strain>
    </source>
</reference>
<accession>D1PXS1</accession>
<evidence type="ECO:0000313" key="8">
    <source>
        <dbReference type="Proteomes" id="UP000003160"/>
    </source>
</evidence>
<dbReference type="AlphaFoldDB" id="D1PXS1"/>
<evidence type="ECO:0000256" key="2">
    <source>
        <dbReference type="ARBA" id="ARBA00022692"/>
    </source>
</evidence>
<proteinExistence type="predicted"/>
<evidence type="ECO:0000259" key="6">
    <source>
        <dbReference type="Pfam" id="PF01957"/>
    </source>
</evidence>
<dbReference type="PANTHER" id="PTHR33507">
    <property type="entry name" value="INNER MEMBRANE PROTEIN YBBJ"/>
    <property type="match status" value="1"/>
</dbReference>
<dbReference type="Pfam" id="PF01957">
    <property type="entry name" value="NfeD"/>
    <property type="match status" value="1"/>
</dbReference>
<dbReference type="Gene3D" id="2.40.50.140">
    <property type="entry name" value="Nucleic acid-binding proteins"/>
    <property type="match status" value="1"/>
</dbReference>
<dbReference type="Proteomes" id="UP000003160">
    <property type="component" value="Unassembled WGS sequence"/>
</dbReference>
<feature type="transmembrane region" description="Helical" evidence="5">
    <location>
        <begin position="102"/>
        <end position="120"/>
    </location>
</feature>
<evidence type="ECO:0000256" key="3">
    <source>
        <dbReference type="ARBA" id="ARBA00022989"/>
    </source>
</evidence>
<sequence length="196" mass="22123">MAISSAHHPYKLTSGALKIFSGIGWSIQIFQLTLQQHKIILKTTLEMIDYLKDHLWLVWTLITVLALILEVTSGTFYLMCFAIGATCAIVLSLFPIPFWLQVLAFIIFSAVSVFVVRPFVMKYLHPRHEDRLSNADALIGREGRLIEPITDHSDGYVRIDGDEWRAVSRDGEPIENGAMVKVVARESIVVTVERVI</sequence>
<feature type="transmembrane region" description="Helical" evidence="5">
    <location>
        <begin position="54"/>
        <end position="69"/>
    </location>
</feature>
<feature type="transmembrane region" description="Helical" evidence="5">
    <location>
        <begin position="12"/>
        <end position="34"/>
    </location>
</feature>
<comment type="caution">
    <text evidence="7">The sequence shown here is derived from an EMBL/GenBank/DDBJ whole genome shotgun (WGS) entry which is preliminary data.</text>
</comment>
<dbReference type="GO" id="GO:0005886">
    <property type="term" value="C:plasma membrane"/>
    <property type="evidence" value="ECO:0007669"/>
    <property type="project" value="TreeGrafter"/>
</dbReference>
<name>D1PXS1_9BACT</name>
<evidence type="ECO:0000313" key="7">
    <source>
        <dbReference type="EMBL" id="EFA43742.1"/>
    </source>
</evidence>
<keyword evidence="2 5" id="KW-0812">Transmembrane</keyword>
<comment type="subcellular location">
    <subcellularLocation>
        <location evidence="1">Membrane</location>
        <topology evidence="1">Multi-pass membrane protein</topology>
    </subcellularLocation>
</comment>
<gene>
    <name evidence="7" type="ORF">HMPREF0645_1756</name>
</gene>
<evidence type="ECO:0000256" key="5">
    <source>
        <dbReference type="SAM" id="Phobius"/>
    </source>
</evidence>
<keyword evidence="4 5" id="KW-0472">Membrane</keyword>
<dbReference type="InterPro" id="IPR052165">
    <property type="entry name" value="Membrane_assoc_protease"/>
</dbReference>
<keyword evidence="3 5" id="KW-1133">Transmembrane helix</keyword>
<dbReference type="SUPFAM" id="SSF141322">
    <property type="entry name" value="NfeD domain-like"/>
    <property type="match status" value="1"/>
</dbReference>
<evidence type="ECO:0000256" key="1">
    <source>
        <dbReference type="ARBA" id="ARBA00004141"/>
    </source>
</evidence>
<protein>
    <submittedName>
        <fullName evidence="7">Nodulation efficiency protein D</fullName>
    </submittedName>
</protein>
<dbReference type="InterPro" id="IPR002810">
    <property type="entry name" value="NfeD-like_C"/>
</dbReference>
<dbReference type="EMBL" id="ACKS01000072">
    <property type="protein sequence ID" value="EFA43742.1"/>
    <property type="molecule type" value="Genomic_DNA"/>
</dbReference>
<dbReference type="eggNOG" id="COG1585">
    <property type="taxonomic scope" value="Bacteria"/>
</dbReference>
<organism evidence="7 8">
    <name type="scientific">Hallella bergensis DSM 17361</name>
    <dbReference type="NCBI Taxonomy" id="585502"/>
    <lineage>
        <taxon>Bacteria</taxon>
        <taxon>Pseudomonadati</taxon>
        <taxon>Bacteroidota</taxon>
        <taxon>Bacteroidia</taxon>
        <taxon>Bacteroidales</taxon>
        <taxon>Prevotellaceae</taxon>
        <taxon>Hallella</taxon>
    </lineage>
</organism>